<dbReference type="GO" id="GO:0032259">
    <property type="term" value="P:methylation"/>
    <property type="evidence" value="ECO:0007669"/>
    <property type="project" value="UniProtKB-KW"/>
</dbReference>
<evidence type="ECO:0000256" key="4">
    <source>
        <dbReference type="ARBA" id="ARBA00048391"/>
    </source>
</evidence>
<dbReference type="NCBIfam" id="TIGR00536">
    <property type="entry name" value="hemK_fam"/>
    <property type="match status" value="1"/>
</dbReference>
<organism evidence="8 9">
    <name type="scientific">Maritimibacter fusiformis</name>
    <dbReference type="NCBI Taxonomy" id="2603819"/>
    <lineage>
        <taxon>Bacteria</taxon>
        <taxon>Pseudomonadati</taxon>
        <taxon>Pseudomonadota</taxon>
        <taxon>Alphaproteobacteria</taxon>
        <taxon>Rhodobacterales</taxon>
        <taxon>Roseobacteraceae</taxon>
        <taxon>Maritimibacter</taxon>
    </lineage>
</organism>
<dbReference type="CDD" id="cd02440">
    <property type="entry name" value="AdoMet_MTases"/>
    <property type="match status" value="1"/>
</dbReference>
<feature type="domain" description="Methyltransferase small" evidence="6">
    <location>
        <begin position="97"/>
        <end position="194"/>
    </location>
</feature>
<proteinExistence type="inferred from homology"/>
<dbReference type="Pfam" id="PF17827">
    <property type="entry name" value="PrmC_N"/>
    <property type="match status" value="1"/>
</dbReference>
<feature type="binding site" evidence="5">
    <location>
        <position position="169"/>
    </location>
    <ligand>
        <name>S-adenosyl-L-methionine</name>
        <dbReference type="ChEBI" id="CHEBI:59789"/>
    </ligand>
</feature>
<dbReference type="EMBL" id="VSIY01000005">
    <property type="protein sequence ID" value="TYB81607.1"/>
    <property type="molecule type" value="Genomic_DNA"/>
</dbReference>
<dbReference type="NCBIfam" id="TIGR03534">
    <property type="entry name" value="RF_mod_PrmC"/>
    <property type="match status" value="1"/>
</dbReference>
<dbReference type="InterPro" id="IPR050320">
    <property type="entry name" value="N5-glutamine_MTase"/>
</dbReference>
<keyword evidence="1 5" id="KW-0489">Methyltransferase</keyword>
<evidence type="ECO:0000256" key="2">
    <source>
        <dbReference type="ARBA" id="ARBA00022679"/>
    </source>
</evidence>
<feature type="binding site" evidence="5">
    <location>
        <begin position="117"/>
        <end position="121"/>
    </location>
    <ligand>
        <name>S-adenosyl-L-methionine</name>
        <dbReference type="ChEBI" id="CHEBI:59789"/>
    </ligand>
</feature>
<dbReference type="RefSeq" id="WP_148377415.1">
    <property type="nucleotide sequence ID" value="NZ_VSIY01000005.1"/>
</dbReference>
<evidence type="ECO:0000256" key="5">
    <source>
        <dbReference type="HAMAP-Rule" id="MF_02126"/>
    </source>
</evidence>
<comment type="similarity">
    <text evidence="5">Belongs to the protein N5-glutamine methyltransferase family. PrmC subfamily.</text>
</comment>
<feature type="domain" description="Release factor glutamine methyltransferase N-terminal" evidence="7">
    <location>
        <begin position="6"/>
        <end position="75"/>
    </location>
</feature>
<dbReference type="PANTHER" id="PTHR18895">
    <property type="entry name" value="HEMK METHYLTRANSFERASE"/>
    <property type="match status" value="1"/>
</dbReference>
<gene>
    <name evidence="5 8" type="primary">prmC</name>
    <name evidence="8" type="ORF">FVF75_07785</name>
</gene>
<evidence type="ECO:0000259" key="6">
    <source>
        <dbReference type="Pfam" id="PF05175"/>
    </source>
</evidence>
<keyword evidence="3 5" id="KW-0949">S-adenosyl-L-methionine</keyword>
<evidence type="ECO:0000313" key="8">
    <source>
        <dbReference type="EMBL" id="TYB81607.1"/>
    </source>
</evidence>
<feature type="binding site" evidence="5">
    <location>
        <begin position="183"/>
        <end position="186"/>
    </location>
    <ligand>
        <name>substrate</name>
    </ligand>
</feature>
<protein>
    <recommendedName>
        <fullName evidence="5">Release factor glutamine methyltransferase</fullName>
        <shortName evidence="5">RF MTase</shortName>
        <ecNumber evidence="5">2.1.1.297</ecNumber>
    </recommendedName>
    <alternativeName>
        <fullName evidence="5">N5-glutamine methyltransferase PrmC</fullName>
    </alternativeName>
    <alternativeName>
        <fullName evidence="5">Protein-(glutamine-N5) MTase PrmC</fullName>
    </alternativeName>
    <alternativeName>
        <fullName evidence="5">Protein-glutamine N-methyltransferase PrmC</fullName>
    </alternativeName>
</protein>
<evidence type="ECO:0000259" key="7">
    <source>
        <dbReference type="Pfam" id="PF17827"/>
    </source>
</evidence>
<feature type="binding site" evidence="5">
    <location>
        <position position="140"/>
    </location>
    <ligand>
        <name>S-adenosyl-L-methionine</name>
        <dbReference type="ChEBI" id="CHEBI:59789"/>
    </ligand>
</feature>
<dbReference type="Gene3D" id="3.40.50.150">
    <property type="entry name" value="Vaccinia Virus protein VP39"/>
    <property type="match status" value="1"/>
</dbReference>
<sequence>MTIATALARATERLEAAGIVAAGHDARILLAEALRVERMRLALEPERNLSGAEQAMFDVLVARRLAREPVSRIVGRRLFWDRMFTITADVLDPRPETEVLITTALEGAAPERFLDLGTGSGIIAVSLLAEWPGASAVATDLSPSALKVARANAEAHGVADRLTLLESDWFAAVDGRFDLIVSNPPYIAAKELALLAPEVRDHDPAMALTPGGDGFSAYHAITEGAAEHLTPGGRLIVEIGARQGNKVAAIFKRAGFERVRVRQDFDRRDRVVSGIRP</sequence>
<dbReference type="GO" id="GO:0003676">
    <property type="term" value="F:nucleic acid binding"/>
    <property type="evidence" value="ECO:0007669"/>
    <property type="project" value="InterPro"/>
</dbReference>
<name>A0A5D0RJ07_9RHOB</name>
<dbReference type="Pfam" id="PF05175">
    <property type="entry name" value="MTS"/>
    <property type="match status" value="1"/>
</dbReference>
<dbReference type="AlphaFoldDB" id="A0A5D0RJ07"/>
<dbReference type="Proteomes" id="UP000322080">
    <property type="component" value="Unassembled WGS sequence"/>
</dbReference>
<dbReference type="InterPro" id="IPR007848">
    <property type="entry name" value="Small_mtfrase_dom"/>
</dbReference>
<feature type="binding site" evidence="5">
    <location>
        <position position="183"/>
    </location>
    <ligand>
        <name>S-adenosyl-L-methionine</name>
        <dbReference type="ChEBI" id="CHEBI:59789"/>
    </ligand>
</feature>
<dbReference type="HAMAP" id="MF_02126">
    <property type="entry name" value="RF_methyltr_PrmC"/>
    <property type="match status" value="1"/>
</dbReference>
<dbReference type="InterPro" id="IPR040758">
    <property type="entry name" value="PrmC_N"/>
</dbReference>
<comment type="function">
    <text evidence="5">Methylates the class 1 translation termination release factors RF1/PrfA and RF2/PrfB on the glutamine residue of the universally conserved GGQ motif.</text>
</comment>
<keyword evidence="9" id="KW-1185">Reference proteome</keyword>
<comment type="caution">
    <text evidence="8">The sequence shown here is derived from an EMBL/GenBank/DDBJ whole genome shotgun (WGS) entry which is preliminary data.</text>
</comment>
<dbReference type="PANTHER" id="PTHR18895:SF74">
    <property type="entry name" value="MTRF1L RELEASE FACTOR GLUTAMINE METHYLTRANSFERASE"/>
    <property type="match status" value="1"/>
</dbReference>
<evidence type="ECO:0000256" key="1">
    <source>
        <dbReference type="ARBA" id="ARBA00022603"/>
    </source>
</evidence>
<dbReference type="InterPro" id="IPR019874">
    <property type="entry name" value="RF_methyltr_PrmC"/>
</dbReference>
<dbReference type="PROSITE" id="PS00092">
    <property type="entry name" value="N6_MTASE"/>
    <property type="match status" value="1"/>
</dbReference>
<dbReference type="InterPro" id="IPR029063">
    <property type="entry name" value="SAM-dependent_MTases_sf"/>
</dbReference>
<dbReference type="EC" id="2.1.1.297" evidence="5"/>
<dbReference type="InterPro" id="IPR004556">
    <property type="entry name" value="HemK-like"/>
</dbReference>
<evidence type="ECO:0000256" key="3">
    <source>
        <dbReference type="ARBA" id="ARBA00022691"/>
    </source>
</evidence>
<comment type="catalytic activity">
    <reaction evidence="4 5">
        <text>L-glutaminyl-[peptide chain release factor] + S-adenosyl-L-methionine = N(5)-methyl-L-glutaminyl-[peptide chain release factor] + S-adenosyl-L-homocysteine + H(+)</text>
        <dbReference type="Rhea" id="RHEA:42896"/>
        <dbReference type="Rhea" id="RHEA-COMP:10271"/>
        <dbReference type="Rhea" id="RHEA-COMP:10272"/>
        <dbReference type="ChEBI" id="CHEBI:15378"/>
        <dbReference type="ChEBI" id="CHEBI:30011"/>
        <dbReference type="ChEBI" id="CHEBI:57856"/>
        <dbReference type="ChEBI" id="CHEBI:59789"/>
        <dbReference type="ChEBI" id="CHEBI:61891"/>
        <dbReference type="EC" id="2.1.1.297"/>
    </reaction>
</comment>
<dbReference type="GO" id="GO:0102559">
    <property type="term" value="F:peptide chain release factor N(5)-glutamine methyltransferase activity"/>
    <property type="evidence" value="ECO:0007669"/>
    <property type="project" value="UniProtKB-EC"/>
</dbReference>
<dbReference type="Gene3D" id="1.10.8.10">
    <property type="entry name" value="DNA helicase RuvA subunit, C-terminal domain"/>
    <property type="match status" value="1"/>
</dbReference>
<accession>A0A5D0RJ07</accession>
<reference evidence="8 9" key="1">
    <citation type="submission" date="2019-08" db="EMBL/GenBank/DDBJ databases">
        <title>Identification of a novel species of the genus Boseongicola.</title>
        <authorList>
            <person name="Zhang X.-Q."/>
        </authorList>
    </citation>
    <scope>NUCLEOTIDE SEQUENCE [LARGE SCALE GENOMIC DNA]</scope>
    <source>
        <strain evidence="8 9">HY14</strain>
    </source>
</reference>
<keyword evidence="2 5" id="KW-0808">Transferase</keyword>
<evidence type="ECO:0000313" key="9">
    <source>
        <dbReference type="Proteomes" id="UP000322080"/>
    </source>
</evidence>
<dbReference type="SUPFAM" id="SSF53335">
    <property type="entry name" value="S-adenosyl-L-methionine-dependent methyltransferases"/>
    <property type="match status" value="1"/>
</dbReference>
<dbReference type="InterPro" id="IPR002052">
    <property type="entry name" value="DNA_methylase_N6_adenine_CS"/>
</dbReference>